<name>A0ABV6YKK3_UNCEI</name>
<evidence type="ECO:0000313" key="1">
    <source>
        <dbReference type="EMBL" id="MFC1572849.1"/>
    </source>
</evidence>
<reference evidence="1 2" key="1">
    <citation type="submission" date="2024-09" db="EMBL/GenBank/DDBJ databases">
        <authorList>
            <person name="D'Angelo T."/>
        </authorList>
    </citation>
    <scope>NUCLEOTIDE SEQUENCE [LARGE SCALE GENOMIC DNA]</scope>
    <source>
        <strain evidence="1">SAG AM-320-E07</strain>
    </source>
</reference>
<evidence type="ECO:0000313" key="2">
    <source>
        <dbReference type="Proteomes" id="UP001593833"/>
    </source>
</evidence>
<protein>
    <submittedName>
        <fullName evidence="1">Uncharacterized protein</fullName>
    </submittedName>
</protein>
<accession>A0ABV6YKK3</accession>
<comment type="caution">
    <text evidence="1">The sequence shown here is derived from an EMBL/GenBank/DDBJ whole genome shotgun (WGS) entry which is preliminary data.</text>
</comment>
<sequence length="180" mass="20041">MSAQMPDVLLYDGERLPLLSNPLESYWDIANPRARFVSNCSGLWRGYVATYAIEADTLYFIDIEGTVAVDDTGRVLTINGQGPVDEAGRLRVAEEEDGDELAFDTYPNEDRMVAVTIDMLFPGCAGWVKASWFSGELRVGQGELIRGVSMGYQSVYERELFLAIQQGRIIDRLLVDNTST</sequence>
<organism evidence="1 2">
    <name type="scientific">Eiseniibacteriota bacterium</name>
    <dbReference type="NCBI Taxonomy" id="2212470"/>
    <lineage>
        <taxon>Bacteria</taxon>
        <taxon>Candidatus Eiseniibacteriota</taxon>
    </lineage>
</organism>
<keyword evidence="2" id="KW-1185">Reference proteome</keyword>
<dbReference type="Proteomes" id="UP001593833">
    <property type="component" value="Unassembled WGS sequence"/>
</dbReference>
<proteinExistence type="predicted"/>
<dbReference type="EMBL" id="JBHPKH010000044">
    <property type="protein sequence ID" value="MFC1572849.1"/>
    <property type="molecule type" value="Genomic_DNA"/>
</dbReference>
<gene>
    <name evidence="1" type="ORF">ACFL6M_04540</name>
</gene>